<accession>A1WX62</accession>
<sequence>MGLEQLYQHIIQQLRASWRRRWWLIPVAWAVCLVGWAYINTLPDVYQSSSRVYVNSQTVLEPLLRGMTVRPDTEQRVRMMTVTLLSNDNLREIARQADLDVLLNQDNEQALIGTLRGGIQLDGGRRDNIYTIAFSHRDPEVAYRVVRETSNLFMERGLGDSRVDLASSQTFIERQLQRYASQLQNKEAELESFKRENHSLLSAGGNYYTRLERARDALEQAQLERDEHAQRLETLQARLEKDRQSPIAEDAHLSNPRLDQRISRLESQLDEMRRHFTDAHPDVAQTRRILKELEERRREETRMALADPARSVEGVVGSPLRLALVDAESHAASLETRVQEHKRRVENIAALVDQVPAIESRFNALKRDHEVLQQSYRQLLTTRERAAMTGSVETETAAVDFRVLEPPTRPSSPSAPDRPLLASGVLLLGLGAGSGLAYLLAQLRGTVTSTARLAEITRRPVLGSVTRVPTPNRRRRQRLELMIFAGILGTLFVAYLMVLAYYGGGGLWPF</sequence>
<keyword evidence="6" id="KW-0175">Coiled coil</keyword>
<evidence type="ECO:0000256" key="2">
    <source>
        <dbReference type="ARBA" id="ARBA00022475"/>
    </source>
</evidence>
<dbReference type="Proteomes" id="UP000000647">
    <property type="component" value="Chromosome"/>
</dbReference>
<feature type="domain" description="Polysaccharide chain length determinant N-terminal" evidence="8">
    <location>
        <begin position="17"/>
        <end position="95"/>
    </location>
</feature>
<organism evidence="9 10">
    <name type="scientific">Halorhodospira halophila (strain DSM 244 / SL1)</name>
    <name type="common">Ectothiorhodospira halophila (strain DSM 244 / SL1)</name>
    <dbReference type="NCBI Taxonomy" id="349124"/>
    <lineage>
        <taxon>Bacteria</taxon>
        <taxon>Pseudomonadati</taxon>
        <taxon>Pseudomonadota</taxon>
        <taxon>Gammaproteobacteria</taxon>
        <taxon>Chromatiales</taxon>
        <taxon>Ectothiorhodospiraceae</taxon>
        <taxon>Halorhodospira</taxon>
    </lineage>
</organism>
<proteinExistence type="predicted"/>
<evidence type="ECO:0000256" key="7">
    <source>
        <dbReference type="SAM" id="Phobius"/>
    </source>
</evidence>
<dbReference type="Pfam" id="PF02706">
    <property type="entry name" value="Wzz"/>
    <property type="match status" value="1"/>
</dbReference>
<name>A1WX62_HALHL</name>
<feature type="transmembrane region" description="Helical" evidence="7">
    <location>
        <begin position="481"/>
        <end position="502"/>
    </location>
</feature>
<dbReference type="KEGG" id="hha:Hhal_1507"/>
<dbReference type="OrthoDB" id="9795292at2"/>
<evidence type="ECO:0000256" key="5">
    <source>
        <dbReference type="ARBA" id="ARBA00023136"/>
    </source>
</evidence>
<feature type="transmembrane region" description="Helical" evidence="7">
    <location>
        <begin position="420"/>
        <end position="441"/>
    </location>
</feature>
<feature type="coiled-coil region" evidence="6">
    <location>
        <begin position="169"/>
        <end position="351"/>
    </location>
</feature>
<dbReference type="NCBIfam" id="TIGR03007">
    <property type="entry name" value="pepcterm_ChnLen"/>
    <property type="match status" value="1"/>
</dbReference>
<keyword evidence="5 7" id="KW-0472">Membrane</keyword>
<dbReference type="InterPro" id="IPR014345">
    <property type="entry name" value="XrtA_polysacc_chain"/>
</dbReference>
<keyword evidence="2" id="KW-1003">Cell membrane</keyword>
<dbReference type="eggNOG" id="COG3206">
    <property type="taxonomic scope" value="Bacteria"/>
</dbReference>
<keyword evidence="4 7" id="KW-1133">Transmembrane helix</keyword>
<gene>
    <name evidence="9" type="ordered locus">Hhal_1507</name>
</gene>
<dbReference type="HOGENOM" id="CLU_009912_5_1_6"/>
<dbReference type="AlphaFoldDB" id="A1WX62"/>
<evidence type="ECO:0000256" key="3">
    <source>
        <dbReference type="ARBA" id="ARBA00022692"/>
    </source>
</evidence>
<reference evidence="9 10" key="2">
    <citation type="journal article" date="2013" name="Stand. Genomic Sci.">
        <title>Complete genome sequence of Halorhodospira halophila SL1.</title>
        <authorList>
            <person name="Challacombe J.F."/>
            <person name="Majid S."/>
            <person name="Deole R."/>
            <person name="Brettin T.S."/>
            <person name="Bruce D."/>
            <person name="Delano S.F."/>
            <person name="Detter J.C."/>
            <person name="Gleasner C.D."/>
            <person name="Han C.S."/>
            <person name="Misra M."/>
            <person name="Reitenga K.G."/>
            <person name="Mikhailova N."/>
            <person name="Woyke T."/>
            <person name="Pitluck S."/>
            <person name="Nolan M."/>
            <person name="Land M.L."/>
            <person name="Saunders E."/>
            <person name="Tapia R."/>
            <person name="Lapidus A."/>
            <person name="Ivanova N."/>
            <person name="Hoff W.D."/>
        </authorList>
    </citation>
    <scope>NUCLEOTIDE SEQUENCE [LARGE SCALE GENOMIC DNA]</scope>
    <source>
        <strain evidence="10">DSM 244 / SL1</strain>
    </source>
</reference>
<evidence type="ECO:0000256" key="6">
    <source>
        <dbReference type="SAM" id="Coils"/>
    </source>
</evidence>
<comment type="subcellular location">
    <subcellularLocation>
        <location evidence="1">Cell membrane</location>
        <topology evidence="1">Multi-pass membrane protein</topology>
    </subcellularLocation>
</comment>
<dbReference type="InterPro" id="IPR050445">
    <property type="entry name" value="Bact_polysacc_biosynth/exp"/>
</dbReference>
<dbReference type="PANTHER" id="PTHR32309">
    <property type="entry name" value="TYROSINE-PROTEIN KINASE"/>
    <property type="match status" value="1"/>
</dbReference>
<keyword evidence="3 7" id="KW-0812">Transmembrane</keyword>
<dbReference type="PANTHER" id="PTHR32309:SF13">
    <property type="entry name" value="FERRIC ENTEROBACTIN TRANSPORT PROTEIN FEPE"/>
    <property type="match status" value="1"/>
</dbReference>
<dbReference type="GO" id="GO:0004713">
    <property type="term" value="F:protein tyrosine kinase activity"/>
    <property type="evidence" value="ECO:0007669"/>
    <property type="project" value="TreeGrafter"/>
</dbReference>
<evidence type="ECO:0000313" key="9">
    <source>
        <dbReference type="EMBL" id="ABM62274.1"/>
    </source>
</evidence>
<dbReference type="InterPro" id="IPR003856">
    <property type="entry name" value="LPS_length_determ_N"/>
</dbReference>
<evidence type="ECO:0000313" key="10">
    <source>
        <dbReference type="Proteomes" id="UP000000647"/>
    </source>
</evidence>
<evidence type="ECO:0000259" key="8">
    <source>
        <dbReference type="Pfam" id="PF02706"/>
    </source>
</evidence>
<protein>
    <submittedName>
        <fullName evidence="9">Lipopolysaccharide biosynthesis</fullName>
    </submittedName>
</protein>
<dbReference type="EMBL" id="CP000544">
    <property type="protein sequence ID" value="ABM62274.1"/>
    <property type="molecule type" value="Genomic_DNA"/>
</dbReference>
<feature type="transmembrane region" description="Helical" evidence="7">
    <location>
        <begin position="21"/>
        <end position="39"/>
    </location>
</feature>
<dbReference type="STRING" id="349124.Hhal_1507"/>
<dbReference type="GO" id="GO:0005886">
    <property type="term" value="C:plasma membrane"/>
    <property type="evidence" value="ECO:0007669"/>
    <property type="project" value="UniProtKB-SubCell"/>
</dbReference>
<keyword evidence="10" id="KW-1185">Reference proteome</keyword>
<evidence type="ECO:0000256" key="4">
    <source>
        <dbReference type="ARBA" id="ARBA00022989"/>
    </source>
</evidence>
<evidence type="ECO:0000256" key="1">
    <source>
        <dbReference type="ARBA" id="ARBA00004651"/>
    </source>
</evidence>
<reference evidence="10" key="1">
    <citation type="submission" date="2006-12" db="EMBL/GenBank/DDBJ databases">
        <title>Complete sequence of Halorhodospira halophila SL1.</title>
        <authorList>
            <consortium name="US DOE Joint Genome Institute"/>
            <person name="Copeland A."/>
            <person name="Lucas S."/>
            <person name="Lapidus A."/>
            <person name="Barry K."/>
            <person name="Detter J.C."/>
            <person name="Glavina del Rio T."/>
            <person name="Hammon N."/>
            <person name="Israni S."/>
            <person name="Dalin E."/>
            <person name="Tice H."/>
            <person name="Pitluck S."/>
            <person name="Saunders E."/>
            <person name="Brettin T."/>
            <person name="Bruce D."/>
            <person name="Han C."/>
            <person name="Tapia R."/>
            <person name="Schmutz J."/>
            <person name="Larimer F."/>
            <person name="Land M."/>
            <person name="Hauser L."/>
            <person name="Kyrpides N."/>
            <person name="Mikhailova N."/>
            <person name="Hoff W."/>
            <person name="Richardson P."/>
        </authorList>
    </citation>
    <scope>NUCLEOTIDE SEQUENCE [LARGE SCALE GENOMIC DNA]</scope>
    <source>
        <strain evidence="10">DSM 244 / SL1</strain>
    </source>
</reference>
<dbReference type="RefSeq" id="WP_011814296.1">
    <property type="nucleotide sequence ID" value="NC_008789.1"/>
</dbReference>